<proteinExistence type="inferred from homology"/>
<dbReference type="SUPFAM" id="SSF52279">
    <property type="entry name" value="Beta-D-glucan exohydrolase, C-terminal domain"/>
    <property type="match status" value="1"/>
</dbReference>
<dbReference type="RefSeq" id="WP_091730872.1">
    <property type="nucleotide sequence ID" value="NZ_LT629757.1"/>
</dbReference>
<evidence type="ECO:0000313" key="7">
    <source>
        <dbReference type="Proteomes" id="UP000198859"/>
    </source>
</evidence>
<dbReference type="EMBL" id="LT629757">
    <property type="protein sequence ID" value="SDS84292.1"/>
    <property type="molecule type" value="Genomic_DNA"/>
</dbReference>
<keyword evidence="2" id="KW-0378">Hydrolase</keyword>
<dbReference type="InterPro" id="IPR013783">
    <property type="entry name" value="Ig-like_fold"/>
</dbReference>
<gene>
    <name evidence="6" type="ORF">SAMN04488570_2837</name>
</gene>
<comment type="function">
    <text evidence="3">Catalyzes the hydrolysis of a non-reducing terminal alpha-L-arabinopyranosidic linkage in ginsenoside Rb2 (alpha-L-arabinopyranosyl-(1-&gt;6)-alpha-D-glucopyranosyl) to release alpha-D-glucopyranosyl (Rd). It is not able to hydrolyze alpha-L-arabinofuranosyl-(1-&gt;6)-alpha-D-glucopyranosyl (Rc).</text>
</comment>
<dbReference type="OrthoDB" id="9803863at2"/>
<protein>
    <recommendedName>
        <fullName evidence="4">Exo-alpha-(1-&gt;6)-L-arabinopyranosidase</fullName>
    </recommendedName>
</protein>
<dbReference type="PANTHER" id="PTHR42715:SF10">
    <property type="entry name" value="BETA-GLUCOSIDASE"/>
    <property type="match status" value="1"/>
</dbReference>
<organism evidence="6 7">
    <name type="scientific">Nocardioides scoriae</name>
    <dbReference type="NCBI Taxonomy" id="642780"/>
    <lineage>
        <taxon>Bacteria</taxon>
        <taxon>Bacillati</taxon>
        <taxon>Actinomycetota</taxon>
        <taxon>Actinomycetes</taxon>
        <taxon>Propionibacteriales</taxon>
        <taxon>Nocardioidaceae</taxon>
        <taxon>Nocardioides</taxon>
    </lineage>
</organism>
<dbReference type="InterPro" id="IPR050288">
    <property type="entry name" value="Cellulose_deg_GH3"/>
</dbReference>
<dbReference type="SUPFAM" id="SSF51445">
    <property type="entry name" value="(Trans)glycosidases"/>
    <property type="match status" value="1"/>
</dbReference>
<evidence type="ECO:0000256" key="3">
    <source>
        <dbReference type="ARBA" id="ARBA00058905"/>
    </source>
</evidence>
<dbReference type="InterPro" id="IPR036881">
    <property type="entry name" value="Glyco_hydro_3_C_sf"/>
</dbReference>
<keyword evidence="7" id="KW-1185">Reference proteome</keyword>
<dbReference type="GO" id="GO:0005975">
    <property type="term" value="P:carbohydrate metabolic process"/>
    <property type="evidence" value="ECO:0007669"/>
    <property type="project" value="InterPro"/>
</dbReference>
<dbReference type="Pfam" id="PF14310">
    <property type="entry name" value="Fn3-like"/>
    <property type="match status" value="1"/>
</dbReference>
<evidence type="ECO:0000256" key="1">
    <source>
        <dbReference type="ARBA" id="ARBA00005336"/>
    </source>
</evidence>
<evidence type="ECO:0000256" key="2">
    <source>
        <dbReference type="ARBA" id="ARBA00022801"/>
    </source>
</evidence>
<dbReference type="GO" id="GO:0008422">
    <property type="term" value="F:beta-glucosidase activity"/>
    <property type="evidence" value="ECO:0007669"/>
    <property type="project" value="UniProtKB-ARBA"/>
</dbReference>
<dbReference type="PRINTS" id="PR00133">
    <property type="entry name" value="GLHYDRLASE3"/>
</dbReference>
<dbReference type="Pfam" id="PF00933">
    <property type="entry name" value="Glyco_hydro_3"/>
    <property type="match status" value="1"/>
</dbReference>
<feature type="domain" description="Fibronectin type III-like" evidence="5">
    <location>
        <begin position="593"/>
        <end position="663"/>
    </location>
</feature>
<accession>A0A1H1VHR2</accession>
<dbReference type="Pfam" id="PF01915">
    <property type="entry name" value="Glyco_hydro_3_C"/>
    <property type="match status" value="1"/>
</dbReference>
<dbReference type="Proteomes" id="UP000198859">
    <property type="component" value="Chromosome I"/>
</dbReference>
<evidence type="ECO:0000259" key="5">
    <source>
        <dbReference type="SMART" id="SM01217"/>
    </source>
</evidence>
<dbReference type="InterPro" id="IPR026891">
    <property type="entry name" value="Fn3-like"/>
</dbReference>
<dbReference type="InterPro" id="IPR001764">
    <property type="entry name" value="Glyco_hydro_3_N"/>
</dbReference>
<evidence type="ECO:0000313" key="6">
    <source>
        <dbReference type="EMBL" id="SDS84292.1"/>
    </source>
</evidence>
<name>A0A1H1VHR2_9ACTN</name>
<dbReference type="Gene3D" id="3.40.50.1700">
    <property type="entry name" value="Glycoside hydrolase family 3 C-terminal domain"/>
    <property type="match status" value="1"/>
</dbReference>
<reference evidence="7" key="1">
    <citation type="submission" date="2016-10" db="EMBL/GenBank/DDBJ databases">
        <authorList>
            <person name="Varghese N."/>
            <person name="Submissions S."/>
        </authorList>
    </citation>
    <scope>NUCLEOTIDE SEQUENCE [LARGE SCALE GENOMIC DNA]</scope>
    <source>
        <strain evidence="7">DSM 22127</strain>
    </source>
</reference>
<dbReference type="Gene3D" id="3.20.20.300">
    <property type="entry name" value="Glycoside hydrolase, family 3, N-terminal domain"/>
    <property type="match status" value="1"/>
</dbReference>
<dbReference type="FunFam" id="2.60.40.10:FF:000495">
    <property type="entry name" value="Periplasmic beta-glucosidase"/>
    <property type="match status" value="1"/>
</dbReference>
<comment type="similarity">
    <text evidence="1">Belongs to the glycosyl hydrolase 3 family.</text>
</comment>
<dbReference type="InterPro" id="IPR002772">
    <property type="entry name" value="Glyco_hydro_3_C"/>
</dbReference>
<evidence type="ECO:0000256" key="4">
    <source>
        <dbReference type="ARBA" id="ARBA00074219"/>
    </source>
</evidence>
<dbReference type="SMART" id="SM01217">
    <property type="entry name" value="Fn3_like"/>
    <property type="match status" value="1"/>
</dbReference>
<dbReference type="InterPro" id="IPR036962">
    <property type="entry name" value="Glyco_hydro_3_N_sf"/>
</dbReference>
<dbReference type="STRING" id="642780.SAMN04488570_2837"/>
<dbReference type="InterPro" id="IPR017853">
    <property type="entry name" value="GH"/>
</dbReference>
<dbReference type="Gene3D" id="2.60.40.10">
    <property type="entry name" value="Immunoglobulins"/>
    <property type="match status" value="1"/>
</dbReference>
<dbReference type="PANTHER" id="PTHR42715">
    <property type="entry name" value="BETA-GLUCOSIDASE"/>
    <property type="match status" value="1"/>
</dbReference>
<dbReference type="AlphaFoldDB" id="A0A1H1VHR2"/>
<sequence length="768" mass="81246">MTHVHAGDLTLEEKAGLLSGRDFWTTQPIDRADVASIVLTDGPHGVRRQAAAAADHLGENTSQPATCFPPAVAVGSSWDPDVAEQIGEAVGREARALGVHVVLGPGVNMKRSPLCGRNFEYYSEDPLLAGVLATAHVRAQQAQGVGAALKHFAANNQETERMRVSADVDMRTLREIYLPAFERVVAEAAPATIMCAYNKLNGVYAAENRWLLTDLLRDEWGFEGAVISDWGAVHDPVASLIAGLDLEMPGTGGKSSHRIVEAVNDGTLDESIVDAAVNRVLALTRQTTEHAPESDARTAGDLDLDAHHSLARTLAAQCAVLLKNNDALPLAPGARIGVIGEFARTPRFQGGGSSRVNATRVDVPLTEIQARGAEHGCEIVFTPGYTSADVSSKAGNSEEMLQAAAVAVARSVDVAVVFAGLAEPDESEGFDRADLALSTVQVELIRAVARSAKRTVVVLSNGGVVAVEGWHEEVDGILETHLLGQAGGGAVADLLFGVTNPSGRLAETVPARLTDTASYVNFPGEQGHVRYGEGVMVGYRWHETVGIKARYPFGHGLSYTTFATSELSTEVTGPGTVEAKVTVTNTGDRAGAHVVQVYVSTTAGPVRRPVRELRGFAKVHLEPGEARTVPVRLDRRAFAYWDVERAGWAVAPGAHTVQVCQDAATVQLEQTVDLAGDAWTHELTFDSTVEEWHTHPTVGPALLTALATGVPSDSNIPAPTPELLRMIGSMPMQKVVDMLGDAVPLSMFQDLLALSRPATGAAATQGAS</sequence>